<reference evidence="2" key="1">
    <citation type="journal article" date="2019" name="Int. J. Syst. Evol. Microbiol.">
        <title>The Global Catalogue of Microorganisms (GCM) 10K type strain sequencing project: providing services to taxonomists for standard genome sequencing and annotation.</title>
        <authorList>
            <consortium name="The Broad Institute Genomics Platform"/>
            <consortium name="The Broad Institute Genome Sequencing Center for Infectious Disease"/>
            <person name="Wu L."/>
            <person name="Ma J."/>
        </authorList>
    </citation>
    <scope>NUCLEOTIDE SEQUENCE [LARGE SCALE GENOMIC DNA]</scope>
    <source>
        <strain evidence="2">CGMCC 4.1434</strain>
    </source>
</reference>
<evidence type="ECO:0000313" key="1">
    <source>
        <dbReference type="EMBL" id="MFC5587555.1"/>
    </source>
</evidence>
<comment type="caution">
    <text evidence="1">The sequence shown here is derived from an EMBL/GenBank/DDBJ whole genome shotgun (WGS) entry which is preliminary data.</text>
</comment>
<accession>A0ABW0TGL5</accession>
<dbReference type="Proteomes" id="UP001596109">
    <property type="component" value="Unassembled WGS sequence"/>
</dbReference>
<sequence>MNLIKYMQYIIETDKTIRELLHFEVDEMTGIKYPSVAYGEIPEGMQMPYLRIYEESNTPNEDHETRRLIRFEVIAENDYEIPKRAITRLEQIFARRNLLPFAVGSFLMGRVPKPTESGFYGEILTLMVRQHRQDLIDLKEALPDVYVYFKVKKG</sequence>
<protein>
    <submittedName>
        <fullName evidence="1">Uncharacterized protein</fullName>
    </submittedName>
</protein>
<dbReference type="EMBL" id="JBHSNO010000001">
    <property type="protein sequence ID" value="MFC5587555.1"/>
    <property type="molecule type" value="Genomic_DNA"/>
</dbReference>
<dbReference type="RefSeq" id="WP_381429671.1">
    <property type="nucleotide sequence ID" value="NZ_JBHSNO010000001.1"/>
</dbReference>
<name>A0ABW0TGL5_9BACL</name>
<evidence type="ECO:0000313" key="2">
    <source>
        <dbReference type="Proteomes" id="UP001596109"/>
    </source>
</evidence>
<gene>
    <name evidence="1" type="ORF">ACFPRA_01360</name>
</gene>
<organism evidence="1 2">
    <name type="scientific">Sporosarcina soli</name>
    <dbReference type="NCBI Taxonomy" id="334736"/>
    <lineage>
        <taxon>Bacteria</taxon>
        <taxon>Bacillati</taxon>
        <taxon>Bacillota</taxon>
        <taxon>Bacilli</taxon>
        <taxon>Bacillales</taxon>
        <taxon>Caryophanaceae</taxon>
        <taxon>Sporosarcina</taxon>
    </lineage>
</organism>
<keyword evidence="2" id="KW-1185">Reference proteome</keyword>
<proteinExistence type="predicted"/>